<dbReference type="Proteomes" id="UP000076532">
    <property type="component" value="Unassembled WGS sequence"/>
</dbReference>
<proteinExistence type="predicted"/>
<keyword evidence="2" id="KW-1133">Transmembrane helix</keyword>
<dbReference type="EMBL" id="KV417632">
    <property type="protein sequence ID" value="KZP13468.1"/>
    <property type="molecule type" value="Genomic_DNA"/>
</dbReference>
<keyword evidence="2" id="KW-0472">Membrane</keyword>
<dbReference type="OrthoDB" id="3259540at2759"/>
<accession>A0A166CB03</accession>
<feature type="transmembrane region" description="Helical" evidence="2">
    <location>
        <begin position="103"/>
        <end position="123"/>
    </location>
</feature>
<name>A0A166CB03_9AGAM</name>
<keyword evidence="2" id="KW-0812">Transmembrane</keyword>
<evidence type="ECO:0000256" key="2">
    <source>
        <dbReference type="SAM" id="Phobius"/>
    </source>
</evidence>
<evidence type="ECO:0000256" key="1">
    <source>
        <dbReference type="SAM" id="MobiDB-lite"/>
    </source>
</evidence>
<dbReference type="AlphaFoldDB" id="A0A166CB03"/>
<reference evidence="3 4" key="1">
    <citation type="journal article" date="2016" name="Mol. Biol. Evol.">
        <title>Comparative Genomics of Early-Diverging Mushroom-Forming Fungi Provides Insights into the Origins of Lignocellulose Decay Capabilities.</title>
        <authorList>
            <person name="Nagy L.G."/>
            <person name="Riley R."/>
            <person name="Tritt A."/>
            <person name="Adam C."/>
            <person name="Daum C."/>
            <person name="Floudas D."/>
            <person name="Sun H."/>
            <person name="Yadav J.S."/>
            <person name="Pangilinan J."/>
            <person name="Larsson K.H."/>
            <person name="Matsuura K."/>
            <person name="Barry K."/>
            <person name="Labutti K."/>
            <person name="Kuo R."/>
            <person name="Ohm R.A."/>
            <person name="Bhattacharya S.S."/>
            <person name="Shirouzu T."/>
            <person name="Yoshinaga Y."/>
            <person name="Martin F.M."/>
            <person name="Grigoriev I.V."/>
            <person name="Hibbett D.S."/>
        </authorList>
    </citation>
    <scope>NUCLEOTIDE SEQUENCE [LARGE SCALE GENOMIC DNA]</scope>
    <source>
        <strain evidence="3 4">CBS 109695</strain>
    </source>
</reference>
<gene>
    <name evidence="3" type="ORF">FIBSPDRAFT_869294</name>
</gene>
<feature type="region of interest" description="Disordered" evidence="1">
    <location>
        <begin position="1"/>
        <end position="41"/>
    </location>
</feature>
<evidence type="ECO:0000313" key="3">
    <source>
        <dbReference type="EMBL" id="KZP13468.1"/>
    </source>
</evidence>
<keyword evidence="4" id="KW-1185">Reference proteome</keyword>
<organism evidence="3 4">
    <name type="scientific">Athelia psychrophila</name>
    <dbReference type="NCBI Taxonomy" id="1759441"/>
    <lineage>
        <taxon>Eukaryota</taxon>
        <taxon>Fungi</taxon>
        <taxon>Dikarya</taxon>
        <taxon>Basidiomycota</taxon>
        <taxon>Agaricomycotina</taxon>
        <taxon>Agaricomycetes</taxon>
        <taxon>Agaricomycetidae</taxon>
        <taxon>Atheliales</taxon>
        <taxon>Atheliaceae</taxon>
        <taxon>Athelia</taxon>
    </lineage>
</organism>
<evidence type="ECO:0000313" key="4">
    <source>
        <dbReference type="Proteomes" id="UP000076532"/>
    </source>
</evidence>
<sequence>MALHPQSLVKQSDPSSPPPAYSESTMPGPGSTSRSYPVADQSSASRLYADQGFFAPLSSPPMPTHHLFGPTPIAQQQEALLPYYDSRSPYAVGQASSRARWRFIGAVFYALVIWMALLVVLGVEIPEAGRWITSASS</sequence>
<protein>
    <submittedName>
        <fullName evidence="3">Uncharacterized protein</fullName>
    </submittedName>
</protein>
<feature type="compositionally biased region" description="Polar residues" evidence="1">
    <location>
        <begin position="22"/>
        <end position="41"/>
    </location>
</feature>